<dbReference type="AlphaFoldDB" id="B1KFA1"/>
<dbReference type="Pfam" id="PF01841">
    <property type="entry name" value="Transglut_core"/>
    <property type="match status" value="1"/>
</dbReference>
<dbReference type="InterPro" id="IPR024618">
    <property type="entry name" value="DUF3857"/>
</dbReference>
<evidence type="ECO:0000259" key="3">
    <source>
        <dbReference type="Pfam" id="PF01841"/>
    </source>
</evidence>
<gene>
    <name evidence="5" type="ordered locus">Swoo_2363</name>
</gene>
<dbReference type="Pfam" id="PF12969">
    <property type="entry name" value="DUF3857"/>
    <property type="match status" value="1"/>
</dbReference>
<feature type="chain" id="PRO_5002764790" description="DUF3857 domain-containing protein" evidence="2">
    <location>
        <begin position="42"/>
        <end position="1028"/>
    </location>
</feature>
<feature type="signal peptide" evidence="2">
    <location>
        <begin position="1"/>
        <end position="41"/>
    </location>
</feature>
<dbReference type="HOGENOM" id="CLU_294719_0_0_6"/>
<feature type="domain" description="Transglutaminase-like" evidence="3">
    <location>
        <begin position="312"/>
        <end position="385"/>
    </location>
</feature>
<protein>
    <recommendedName>
        <fullName evidence="7">DUF3857 domain-containing protein</fullName>
    </recommendedName>
</protein>
<dbReference type="STRING" id="392500.Swoo_2363"/>
<feature type="transmembrane region" description="Helical" evidence="1">
    <location>
        <begin position="700"/>
        <end position="721"/>
    </location>
</feature>
<dbReference type="InterPro" id="IPR002931">
    <property type="entry name" value="Transglutaminase-like"/>
</dbReference>
<evidence type="ECO:0008006" key="7">
    <source>
        <dbReference type="Google" id="ProtNLM"/>
    </source>
</evidence>
<feature type="transmembrane region" description="Helical" evidence="1">
    <location>
        <begin position="832"/>
        <end position="852"/>
    </location>
</feature>
<feature type="transmembrane region" description="Helical" evidence="1">
    <location>
        <begin position="873"/>
        <end position="893"/>
    </location>
</feature>
<name>B1KFA1_SHEWM</name>
<evidence type="ECO:0000313" key="5">
    <source>
        <dbReference type="EMBL" id="ACA86642.1"/>
    </source>
</evidence>
<dbReference type="Proteomes" id="UP000002168">
    <property type="component" value="Chromosome"/>
</dbReference>
<keyword evidence="1" id="KW-0812">Transmembrane</keyword>
<sequence precursor="true">MSMSLFNYILFFRKRMSPVCQLAGCVKFAFLLLLFPQMAFAAAQYTVEIKPAPVWVQQVQTSKPDTIPVDDIESGNYYLLVDNQLKIDETSSKVRFNRIQQLVVNQRGLEHNSQIEVDFDPLYESLVFHSLAIIRDDQTIDKLASSDISVLKQEGRIEQGLYDGRLTANIILADLRVGDVIDYSYSVIGANPIYQGIFSYRRTLQWSVPLYAQSVRVLWGKTKPLYVDVRNAPNTVSHKDITLDNKPYVEYAISRSNSPILITESNTPTWYNPFVTVYFSEINHWGRVVDWAQPLYHQPEINANNVQEVINEIKLKTSVPNQQVMLALNYVQDQIRYLGLEMGINSHQPSKAEDTLERRYGDCKDKVVLFIALLKGMDIDAYPVLVDTEEGLDLPLQPVSINAFNHVIAKVQVLGMTYWLDPTMNYQRGPLSAIYQADYDYGLVIKPGVSELAEIKIHDPQSMLVKTEIYDLSAGKDGESKLTAKNQYLGDRAQNLRYQLEDIGFKALQSLYEDYYRELFSDIKLIDKVIISDDKQTGVLYTQQDYVIQQAWQPEGDNFDIGFTSHSIRNALNKPSKAERSSPYWISFPNKIDHTIEIKVSNGNWTFPSESLVEDNPYFSYEYSVNFNDDAKLLTLKFNYRSKAGAIPEMNIGDYIAAIEKIEESLYYSIITYGDGASTANEASDSGAAVNEGLSTQDELILFAVLLYILGVIYAIATWRIDSSSRLEYCDEVYYPVSRRKMLILSLATGGIYTSYWIYRNWKYVKQTEQLGIMPIARGIFSAFWYYPLFSHLVADSKARFAKNTIMPMGIGVVAAILFFIANYSYNTDNWYLVGMLASPILLFPMLSYIIGLNGRDSHAYIANSKWKARHSVISLLFLPWIFFAVGKDLAILPSGKVLMGEQLFQRNIDFMNDNNIVKDNEDILMFYSDGLISYEDDGNGFTRSSVFSYWNEEGELNIKTADFVDVKNLKVEYGNDTDEQTVITVELNDESQFLLIISTLDKLDQDFYQRLRKNWYQTNKLADNKES</sequence>
<dbReference type="eggNOG" id="COG1305">
    <property type="taxonomic scope" value="Bacteria"/>
</dbReference>
<dbReference type="InterPro" id="IPR038765">
    <property type="entry name" value="Papain-like_cys_pep_sf"/>
</dbReference>
<dbReference type="Gene3D" id="3.10.620.30">
    <property type="match status" value="1"/>
</dbReference>
<evidence type="ECO:0000256" key="2">
    <source>
        <dbReference type="SAM" id="SignalP"/>
    </source>
</evidence>
<feature type="domain" description="DUF3857" evidence="4">
    <location>
        <begin position="92"/>
        <end position="258"/>
    </location>
</feature>
<feature type="transmembrane region" description="Helical" evidence="1">
    <location>
        <begin position="742"/>
        <end position="759"/>
    </location>
</feature>
<keyword evidence="6" id="KW-1185">Reference proteome</keyword>
<keyword evidence="1" id="KW-0472">Membrane</keyword>
<evidence type="ECO:0000259" key="4">
    <source>
        <dbReference type="Pfam" id="PF12969"/>
    </source>
</evidence>
<feature type="transmembrane region" description="Helical" evidence="1">
    <location>
        <begin position="771"/>
        <end position="794"/>
    </location>
</feature>
<evidence type="ECO:0000256" key="1">
    <source>
        <dbReference type="SAM" id="Phobius"/>
    </source>
</evidence>
<accession>B1KFA1</accession>
<organism evidence="5 6">
    <name type="scientific">Shewanella woodyi (strain ATCC 51908 / MS32)</name>
    <dbReference type="NCBI Taxonomy" id="392500"/>
    <lineage>
        <taxon>Bacteria</taxon>
        <taxon>Pseudomonadati</taxon>
        <taxon>Pseudomonadota</taxon>
        <taxon>Gammaproteobacteria</taxon>
        <taxon>Alteromonadales</taxon>
        <taxon>Shewanellaceae</taxon>
        <taxon>Shewanella</taxon>
    </lineage>
</organism>
<feature type="transmembrane region" description="Helical" evidence="1">
    <location>
        <begin position="806"/>
        <end position="826"/>
    </location>
</feature>
<dbReference type="EMBL" id="CP000961">
    <property type="protein sequence ID" value="ACA86642.1"/>
    <property type="molecule type" value="Genomic_DNA"/>
</dbReference>
<keyword evidence="1" id="KW-1133">Transmembrane helix</keyword>
<evidence type="ECO:0000313" key="6">
    <source>
        <dbReference type="Proteomes" id="UP000002168"/>
    </source>
</evidence>
<reference evidence="5 6" key="1">
    <citation type="submission" date="2008-02" db="EMBL/GenBank/DDBJ databases">
        <title>Complete sequence of Shewanella woodyi ATCC 51908.</title>
        <authorList>
            <consortium name="US DOE Joint Genome Institute"/>
            <person name="Copeland A."/>
            <person name="Lucas S."/>
            <person name="Lapidus A."/>
            <person name="Glavina del Rio T."/>
            <person name="Dalin E."/>
            <person name="Tice H."/>
            <person name="Bruce D."/>
            <person name="Goodwin L."/>
            <person name="Pitluck S."/>
            <person name="Sims D."/>
            <person name="Brettin T."/>
            <person name="Detter J.C."/>
            <person name="Han C."/>
            <person name="Kuske C.R."/>
            <person name="Schmutz J."/>
            <person name="Larimer F."/>
            <person name="Land M."/>
            <person name="Hauser L."/>
            <person name="Kyrpides N."/>
            <person name="Lykidis A."/>
            <person name="Zhao J.-S."/>
            <person name="Richardson P."/>
        </authorList>
    </citation>
    <scope>NUCLEOTIDE SEQUENCE [LARGE SCALE GENOMIC DNA]</scope>
    <source>
        <strain evidence="6">ATCC 51908 / MS32</strain>
    </source>
</reference>
<keyword evidence="2" id="KW-0732">Signal</keyword>
<proteinExistence type="predicted"/>
<dbReference type="Gene3D" id="2.60.40.3140">
    <property type="match status" value="1"/>
</dbReference>
<dbReference type="KEGG" id="swd:Swoo_2363"/>
<dbReference type="SUPFAM" id="SSF54001">
    <property type="entry name" value="Cysteine proteinases"/>
    <property type="match status" value="1"/>
</dbReference>